<evidence type="ECO:0000313" key="2">
    <source>
        <dbReference type="EMBL" id="CAG07978.1"/>
    </source>
</evidence>
<accession>Q4RUF4</accession>
<evidence type="ECO:0000256" key="1">
    <source>
        <dbReference type="SAM" id="MobiDB-lite"/>
    </source>
</evidence>
<dbReference type="KEGG" id="tng:GSTEN00028819G001"/>
<protein>
    <submittedName>
        <fullName evidence="2">(spotted green pufferfish) hypothetical protein</fullName>
    </submittedName>
</protein>
<dbReference type="OrthoDB" id="10253041at2759"/>
<reference evidence="2" key="1">
    <citation type="journal article" date="2004" name="Nature">
        <title>Genome duplication in the teleost fish Tetraodon nigroviridis reveals the early vertebrate proto-karyotype.</title>
        <authorList>
            <person name="Jaillon O."/>
            <person name="Aury J.-M."/>
            <person name="Brunet F."/>
            <person name="Petit J.-L."/>
            <person name="Stange-Thomann N."/>
            <person name="Mauceli E."/>
            <person name="Bouneau L."/>
            <person name="Fischer C."/>
            <person name="Ozouf-Costaz C."/>
            <person name="Bernot A."/>
            <person name="Nicaud S."/>
            <person name="Jaffe D."/>
            <person name="Fisher S."/>
            <person name="Lutfalla G."/>
            <person name="Dossat C."/>
            <person name="Segurens B."/>
            <person name="Dasilva C."/>
            <person name="Salanoubat M."/>
            <person name="Levy M."/>
            <person name="Boudet N."/>
            <person name="Castellano S."/>
            <person name="Anthouard V."/>
            <person name="Jubin C."/>
            <person name="Castelli V."/>
            <person name="Katinka M."/>
            <person name="Vacherie B."/>
            <person name="Biemont C."/>
            <person name="Skalli Z."/>
            <person name="Cattolico L."/>
            <person name="Poulain J."/>
            <person name="De Berardinis V."/>
            <person name="Cruaud C."/>
            <person name="Duprat S."/>
            <person name="Brottier P."/>
            <person name="Coutanceau J.-P."/>
            <person name="Gouzy J."/>
            <person name="Parra G."/>
            <person name="Lardier G."/>
            <person name="Chapple C."/>
            <person name="McKernan K.J."/>
            <person name="McEwan P."/>
            <person name="Bosak S."/>
            <person name="Kellis M."/>
            <person name="Volff J.-N."/>
            <person name="Guigo R."/>
            <person name="Zody M.C."/>
            <person name="Mesirov J."/>
            <person name="Lindblad-Toh K."/>
            <person name="Birren B."/>
            <person name="Nusbaum C."/>
            <person name="Kahn D."/>
            <person name="Robinson-Rechavi M."/>
            <person name="Laudet V."/>
            <person name="Schachter V."/>
            <person name="Quetier F."/>
            <person name="Saurin W."/>
            <person name="Scarpelli C."/>
            <person name="Wincker P."/>
            <person name="Lander E.S."/>
            <person name="Weissenbach J."/>
            <person name="Roest Crollius H."/>
        </authorList>
    </citation>
    <scope>NUCLEOTIDE SEQUENCE [LARGE SCALE GENOMIC DNA]</scope>
</reference>
<gene>
    <name evidence="2" type="ORF">GSTENG00028819001</name>
</gene>
<sequence length="357" mass="39623">MSFPWVISTDASNNSKRPVHVCCALTPVETYGNVALLGKPSPGKPVRPKKEKGKMGRDSEAGMMDVRDLVTHLGLLECEEPPLAQRNLQVAVVRVLAADPGRCSKSLSRSTFQGNQLFSWSLDKYQNMAAQQTAEFLFVPLPHSPYPLITLLLAGLSIHNWTFPLLSPVGVTDNAASMFFGARIGGEQQGEETNVSTERKRRSSWPLLPLCASLVLVAGTVCISDQADQRQQQMNRQICQHPSAWLSPVAVDIRLFLFLFCEEIQKKQRYLTTHRINVDQEAAIGPRCNGILMQQLQGYFSSHSCAKNGGSSVQREAFCFHADAQRVIFNVVNFSKTKSLYRDGMAPVVKSTSRPKW</sequence>
<comment type="caution">
    <text evidence="2">The sequence shown here is derived from an EMBL/GenBank/DDBJ whole genome shotgun (WGS) entry which is preliminary data.</text>
</comment>
<reference evidence="2" key="2">
    <citation type="submission" date="2004-02" db="EMBL/GenBank/DDBJ databases">
        <authorList>
            <consortium name="Genoscope"/>
            <consortium name="Whitehead Institute Centre for Genome Research"/>
        </authorList>
    </citation>
    <scope>NUCLEOTIDE SEQUENCE</scope>
</reference>
<organism evidence="2">
    <name type="scientific">Tetraodon nigroviridis</name>
    <name type="common">Spotted green pufferfish</name>
    <name type="synonym">Chelonodon nigroviridis</name>
    <dbReference type="NCBI Taxonomy" id="99883"/>
    <lineage>
        <taxon>Eukaryota</taxon>
        <taxon>Metazoa</taxon>
        <taxon>Chordata</taxon>
        <taxon>Craniata</taxon>
        <taxon>Vertebrata</taxon>
        <taxon>Euteleostomi</taxon>
        <taxon>Actinopterygii</taxon>
        <taxon>Neopterygii</taxon>
        <taxon>Teleostei</taxon>
        <taxon>Neoteleostei</taxon>
        <taxon>Acanthomorphata</taxon>
        <taxon>Eupercaria</taxon>
        <taxon>Tetraodontiformes</taxon>
        <taxon>Tetradontoidea</taxon>
        <taxon>Tetraodontidae</taxon>
        <taxon>Tetraodon</taxon>
    </lineage>
</organism>
<feature type="region of interest" description="Disordered" evidence="1">
    <location>
        <begin position="39"/>
        <end position="60"/>
    </location>
</feature>
<dbReference type="AlphaFoldDB" id="Q4RUF4"/>
<proteinExistence type="predicted"/>
<name>Q4RUF4_TETNG</name>
<dbReference type="EMBL" id="CAAE01014995">
    <property type="protein sequence ID" value="CAG07978.1"/>
    <property type="molecule type" value="Genomic_DNA"/>
</dbReference>